<accession>A0ABS6A2H8</accession>
<dbReference type="Proteomes" id="UP000755654">
    <property type="component" value="Unassembled WGS sequence"/>
</dbReference>
<protein>
    <recommendedName>
        <fullName evidence="4">TIGR04222 domain-containing membrane protein</fullName>
    </recommendedName>
</protein>
<reference evidence="2 3" key="1">
    <citation type="journal article" date="2021" name="ISME J.">
        <title>Genomic evolution of the class Acidithiobacillia: deep-branching Proteobacteria living in extreme acidic conditions.</title>
        <authorList>
            <person name="Moya-Beltran A."/>
            <person name="Beard S."/>
            <person name="Rojas-Villalobos C."/>
            <person name="Issotta F."/>
            <person name="Gallardo Y."/>
            <person name="Ulloa R."/>
            <person name="Giaveno A."/>
            <person name="Degli Esposti M."/>
            <person name="Johnson D.B."/>
            <person name="Quatrini R."/>
        </authorList>
    </citation>
    <scope>NUCLEOTIDE SEQUENCE [LARGE SCALE GENOMIC DNA]</scope>
    <source>
        <strain evidence="2 3">RW2</strain>
    </source>
</reference>
<feature type="transmembrane region" description="Helical" evidence="1">
    <location>
        <begin position="156"/>
        <end position="175"/>
    </location>
</feature>
<evidence type="ECO:0000313" key="3">
    <source>
        <dbReference type="Proteomes" id="UP000755654"/>
    </source>
</evidence>
<dbReference type="RefSeq" id="WP_215885195.1">
    <property type="nucleotide sequence ID" value="NZ_JAAOMP010000172.1"/>
</dbReference>
<keyword evidence="1" id="KW-0812">Transmembrane</keyword>
<name>A0ABS6A2H8_9PROT</name>
<proteinExistence type="predicted"/>
<evidence type="ECO:0000313" key="2">
    <source>
        <dbReference type="EMBL" id="MBU2761714.1"/>
    </source>
</evidence>
<evidence type="ECO:0008006" key="4">
    <source>
        <dbReference type="Google" id="ProtNLM"/>
    </source>
</evidence>
<organism evidence="2 3">
    <name type="scientific">Acidithiobacillus sulfurivorans</name>
    <dbReference type="NCBI Taxonomy" id="1958756"/>
    <lineage>
        <taxon>Bacteria</taxon>
        <taxon>Pseudomonadati</taxon>
        <taxon>Pseudomonadota</taxon>
        <taxon>Acidithiobacillia</taxon>
        <taxon>Acidithiobacillales</taxon>
        <taxon>Acidithiobacillaceae</taxon>
        <taxon>Acidithiobacillus</taxon>
    </lineage>
</organism>
<feature type="transmembrane region" description="Helical" evidence="1">
    <location>
        <begin position="6"/>
        <end position="27"/>
    </location>
</feature>
<gene>
    <name evidence="2" type="ORF">HAP95_16405</name>
</gene>
<dbReference type="EMBL" id="JAAOMP010000172">
    <property type="protein sequence ID" value="MBU2761714.1"/>
    <property type="molecule type" value="Genomic_DNA"/>
</dbReference>
<keyword evidence="1" id="KW-0472">Membrane</keyword>
<comment type="caution">
    <text evidence="2">The sequence shown here is derived from an EMBL/GenBank/DDBJ whole genome shotgun (WGS) entry which is preliminary data.</text>
</comment>
<feature type="transmembrane region" description="Helical" evidence="1">
    <location>
        <begin position="209"/>
        <end position="228"/>
    </location>
</feature>
<sequence length="298" mass="33827">MAELFNIIFYALGLVLGSGLIKVVISLDTTWPFRRKNSATQILEMQNLHDQVVNCKGSVAAKQMLFDQIFGFRPEEKELEYLVRKDDINLLSRMKYTRSVLEFDDTEPTYRLKKKFSRGLLFYYAVSDAFFWLIAGMLVGFLLVLAFSLHIHNTDFTYKALAFFVEMVAGLIMFAPIRRDWDVAMDIVEKYFKNIVNNHGMLGFIRNKLLPPLGILSIALGFVLSIIITSNVIEPHDDIAKIRPVTQAKIIQGLKPQKTLPVIRHDNQRALVAPTISQGQKMPVYPTKAPVSATLSAQ</sequence>
<keyword evidence="3" id="KW-1185">Reference proteome</keyword>
<feature type="transmembrane region" description="Helical" evidence="1">
    <location>
        <begin position="121"/>
        <end position="150"/>
    </location>
</feature>
<evidence type="ECO:0000256" key="1">
    <source>
        <dbReference type="SAM" id="Phobius"/>
    </source>
</evidence>
<keyword evidence="1" id="KW-1133">Transmembrane helix</keyword>